<keyword evidence="4" id="KW-1185">Reference proteome</keyword>
<dbReference type="AlphaFoldDB" id="M3HU16"/>
<dbReference type="Gene3D" id="3.30.300.130">
    <property type="entry name" value="Fe-S cluster assembly (FSCA)"/>
    <property type="match status" value="1"/>
</dbReference>
<feature type="domain" description="Scaffold protein Nfu/NifU N-terminal" evidence="2">
    <location>
        <begin position="75"/>
        <end position="164"/>
    </location>
</feature>
<dbReference type="Pfam" id="PF04911">
    <property type="entry name" value="ATP-synt_J"/>
    <property type="match status" value="1"/>
</dbReference>
<dbReference type="Pfam" id="PF08712">
    <property type="entry name" value="Nfu_N"/>
    <property type="match status" value="1"/>
</dbReference>
<reference evidence="3 4" key="1">
    <citation type="submission" date="2013-02" db="EMBL/GenBank/DDBJ databases">
        <title>Genome sequence of Candida maltosa Xu316, a potential industrial strain for xylitol and ethanol production.</title>
        <authorList>
            <person name="Yu J."/>
            <person name="Wang Q."/>
            <person name="Geng X."/>
            <person name="Bao W."/>
            <person name="He P."/>
            <person name="Cai J."/>
        </authorList>
    </citation>
    <scope>NUCLEOTIDE SEQUENCE [LARGE SCALE GENOMIC DNA]</scope>
    <source>
        <strain evidence="4">Xu316</strain>
    </source>
</reference>
<organism evidence="3 4">
    <name type="scientific">Candida maltosa (strain Xu316)</name>
    <name type="common">Yeast</name>
    <dbReference type="NCBI Taxonomy" id="1245528"/>
    <lineage>
        <taxon>Eukaryota</taxon>
        <taxon>Fungi</taxon>
        <taxon>Dikarya</taxon>
        <taxon>Ascomycota</taxon>
        <taxon>Saccharomycotina</taxon>
        <taxon>Pichiomycetes</taxon>
        <taxon>Debaryomycetaceae</taxon>
        <taxon>Candida/Lodderomyces clade</taxon>
        <taxon>Candida</taxon>
    </lineage>
</organism>
<sequence length="298" mass="33736">MASAPKFPFPVMKTYWPYAIGSITYYLVYKGSIASANSDEFINDPRNPRFTSGLYGYITSIRSVYSVIPKRLYHFKTLPTPNPNALKFISPECNILPMEDKTFEFNTTFQAIHSPLALNLFKIPGVKSIMLGHDFLTINKEDYINWANLRPEIVESLDDFLTSKKHPVITKELVAKSQEETAAAEDESELISMIKELIETRIRPAIQDDGGDIDFQGFDEETGTVFVKLQGACKSCSASEDTLKHGIESMLMHYIEEVKEVIQILDPEEEIALKEFERLEAKLKNGKQPQESQAPPNL</sequence>
<dbReference type="SUPFAM" id="SSF117916">
    <property type="entry name" value="Fe-S cluster assembly (FSCA) domain-like"/>
    <property type="match status" value="1"/>
</dbReference>
<protein>
    <recommendedName>
        <fullName evidence="2">Scaffold protein Nfu/NifU N-terminal domain-containing protein</fullName>
    </recommendedName>
</protein>
<evidence type="ECO:0000313" key="3">
    <source>
        <dbReference type="EMBL" id="EMG51112.1"/>
    </source>
</evidence>
<dbReference type="PANTHER" id="PTHR11178:SF1">
    <property type="entry name" value="NFU1 IRON-SULFUR CLUSTER SCAFFOLD HOMOLOG, MITOCHONDRIAL"/>
    <property type="match status" value="1"/>
</dbReference>
<dbReference type="GO" id="GO:0005506">
    <property type="term" value="F:iron ion binding"/>
    <property type="evidence" value="ECO:0007669"/>
    <property type="project" value="InterPro"/>
</dbReference>
<dbReference type="PANTHER" id="PTHR11178">
    <property type="entry name" value="IRON-SULFUR CLUSTER SCAFFOLD PROTEIN NFU-RELATED"/>
    <property type="match status" value="1"/>
</dbReference>
<dbReference type="GO" id="GO:0015078">
    <property type="term" value="F:proton transmembrane transporter activity"/>
    <property type="evidence" value="ECO:0007669"/>
    <property type="project" value="InterPro"/>
</dbReference>
<dbReference type="Gene3D" id="3.30.1370.70">
    <property type="entry name" value="Scaffold protein Nfu/NifU, N-terminal domain"/>
    <property type="match status" value="1"/>
</dbReference>
<name>M3HU16_CANMX</name>
<comment type="caution">
    <text evidence="3">The sequence shown here is derived from an EMBL/GenBank/DDBJ whole genome shotgun (WGS) entry which is preliminary data.</text>
</comment>
<dbReference type="HOGENOM" id="CLU_060555_0_2_1"/>
<dbReference type="OMA" id="MHWISEV"/>
<accession>M3HU16</accession>
<dbReference type="SMART" id="SM00932">
    <property type="entry name" value="Nfu_N"/>
    <property type="match status" value="1"/>
</dbReference>
<evidence type="ECO:0000259" key="2">
    <source>
        <dbReference type="SMART" id="SM00932"/>
    </source>
</evidence>
<dbReference type="Proteomes" id="UP000011777">
    <property type="component" value="Unassembled WGS sequence"/>
</dbReference>
<dbReference type="GO" id="GO:0051536">
    <property type="term" value="F:iron-sulfur cluster binding"/>
    <property type="evidence" value="ECO:0007669"/>
    <property type="project" value="InterPro"/>
</dbReference>
<dbReference type="InterPro" id="IPR034904">
    <property type="entry name" value="FSCA_dom_sf"/>
</dbReference>
<dbReference type="OrthoDB" id="565552at2759"/>
<dbReference type="InterPro" id="IPR001075">
    <property type="entry name" value="NIF_FeS_clus_asmbl_NifU_C"/>
</dbReference>
<dbReference type="SUPFAM" id="SSF110836">
    <property type="entry name" value="Hypothetical protein SAV1430"/>
    <property type="match status" value="1"/>
</dbReference>
<dbReference type="InterPro" id="IPR006995">
    <property type="entry name" value="ATP_synth_F0_jsu"/>
</dbReference>
<evidence type="ECO:0000313" key="4">
    <source>
        <dbReference type="Proteomes" id="UP000011777"/>
    </source>
</evidence>
<dbReference type="Pfam" id="PF01106">
    <property type="entry name" value="NifU"/>
    <property type="match status" value="1"/>
</dbReference>
<gene>
    <name evidence="3" type="ORF">G210_5974</name>
</gene>
<dbReference type="InterPro" id="IPR014824">
    <property type="entry name" value="Nfu/NifU_N"/>
</dbReference>
<dbReference type="GO" id="GO:0005739">
    <property type="term" value="C:mitochondrion"/>
    <property type="evidence" value="ECO:0007669"/>
    <property type="project" value="TreeGrafter"/>
</dbReference>
<dbReference type="GO" id="GO:0016226">
    <property type="term" value="P:iron-sulfur cluster assembly"/>
    <property type="evidence" value="ECO:0007669"/>
    <property type="project" value="InterPro"/>
</dbReference>
<dbReference type="GO" id="GO:0015986">
    <property type="term" value="P:proton motive force-driven ATP synthesis"/>
    <property type="evidence" value="ECO:0007669"/>
    <property type="project" value="InterPro"/>
</dbReference>
<dbReference type="FunFam" id="3.30.300.130:FF:000001">
    <property type="entry name" value="NFU1 iron-sulfur cluster scaffold"/>
    <property type="match status" value="1"/>
</dbReference>
<evidence type="ECO:0000256" key="1">
    <source>
        <dbReference type="ARBA" id="ARBA00006420"/>
    </source>
</evidence>
<dbReference type="eggNOG" id="KOG2358">
    <property type="taxonomic scope" value="Eukaryota"/>
</dbReference>
<dbReference type="GO" id="GO:0045259">
    <property type="term" value="C:proton-transporting ATP synthase complex"/>
    <property type="evidence" value="ECO:0007669"/>
    <property type="project" value="InterPro"/>
</dbReference>
<dbReference type="EMBL" id="AOGT01000006">
    <property type="protein sequence ID" value="EMG51112.1"/>
    <property type="molecule type" value="Genomic_DNA"/>
</dbReference>
<dbReference type="InterPro" id="IPR036498">
    <property type="entry name" value="Nfu/NifU_N_sf"/>
</dbReference>
<comment type="similarity">
    <text evidence="1">Belongs to the NifU family.</text>
</comment>
<dbReference type="STRING" id="1245528.M3HU16"/>
<dbReference type="FunFam" id="3.30.1370.70:FF:000004">
    <property type="entry name" value="HIRA-interacting protein 5, putative"/>
    <property type="match status" value="1"/>
</dbReference>
<proteinExistence type="inferred from homology"/>